<keyword evidence="1" id="KW-0808">Transferase</keyword>
<evidence type="ECO:0000256" key="5">
    <source>
        <dbReference type="SAM" id="Phobius"/>
    </source>
</evidence>
<keyword evidence="4" id="KW-0067">ATP-binding</keyword>
<dbReference type="InterPro" id="IPR006204">
    <property type="entry name" value="GHMP_kinase_N_dom"/>
</dbReference>
<name>F1KZ69_ASCSU</name>
<proteinExistence type="evidence at transcript level"/>
<dbReference type="PANTHER" id="PTHR32463:SF0">
    <property type="entry name" value="L-FUCOSE KINASE"/>
    <property type="match status" value="1"/>
</dbReference>
<keyword evidence="5" id="KW-0812">Transmembrane</keyword>
<dbReference type="InterPro" id="IPR052203">
    <property type="entry name" value="GHMP_Kinase-Related"/>
</dbReference>
<dbReference type="GO" id="GO:0042352">
    <property type="term" value="P:GDP-L-fucose salvage"/>
    <property type="evidence" value="ECO:0007669"/>
    <property type="project" value="TreeGrafter"/>
</dbReference>
<dbReference type="InterPro" id="IPR036554">
    <property type="entry name" value="GHMP_kinase_C_sf"/>
</dbReference>
<keyword evidence="5" id="KW-0472">Membrane</keyword>
<keyword evidence="3 7" id="KW-0418">Kinase</keyword>
<dbReference type="GO" id="GO:0005524">
    <property type="term" value="F:ATP binding"/>
    <property type="evidence" value="ECO:0007669"/>
    <property type="project" value="UniProtKB-KW"/>
</dbReference>
<evidence type="ECO:0000256" key="2">
    <source>
        <dbReference type="ARBA" id="ARBA00022741"/>
    </source>
</evidence>
<evidence type="ECO:0000256" key="3">
    <source>
        <dbReference type="ARBA" id="ARBA00022777"/>
    </source>
</evidence>
<keyword evidence="5" id="KW-1133">Transmembrane helix</keyword>
<dbReference type="PANTHER" id="PTHR32463">
    <property type="entry name" value="L-FUCOSE KINASE"/>
    <property type="match status" value="1"/>
</dbReference>
<evidence type="ECO:0000313" key="7">
    <source>
        <dbReference type="EMBL" id="ADY43173.1"/>
    </source>
</evidence>
<dbReference type="SUPFAM" id="SSF54211">
    <property type="entry name" value="Ribosomal protein S5 domain 2-like"/>
    <property type="match status" value="1"/>
</dbReference>
<sequence length="575" mass="63322">MLLNSGIPQPEMNVKMRKKLQITYFLPALEDPSYSALSLKKCFELNRAHIFNKWLDEVGAVLREDRNYGLMPIFNSMCLVGDQSPSVPLHLIDFLHTVAAEDGSFRIADRVLSSVADVLGLLSKRRGGLRSGPAANPAFAPALRLLQNETTVQEGIEAMRNELSNWLLTPEKLIRAARHYEAAAQIFTRKNVTRFCLKQLPVSRCHAGHKRGVRACCACRVDIAGGWTDTPPITMQIEHSAVVNMAVIIDGRKPIECEIHPSVATSGVFVKELGLCLSTPEQILDLSDKPSLPGSLICATILASGLVQPKDSSLGEAFRRYFDSDIIGIEISTHSSLPHGSGLGTSSILAATILAALWTLMGISFNTNNIHHAVLLIEQYLTTGGGWQDQVGGATGGIKISRFSRQTEQILSEQLDCDQHFIDEIESKLLLIYTGRTRLAKNLLQEVVRSWFSRDGHITETLHSLANSAEAAAKLICQCVFPVAEVQQYHEDKKKMAPGSEPVFVRNLIEDLRIGGFIEVAWLAGAGGGGFLYVWLKDGISKNLLQDYLRHSEAHRDLTVHSITIDFNPLVVEFV</sequence>
<organism evidence="7">
    <name type="scientific">Ascaris suum</name>
    <name type="common">Pig roundworm</name>
    <name type="synonym">Ascaris lumbricoides</name>
    <dbReference type="NCBI Taxonomy" id="6253"/>
    <lineage>
        <taxon>Eukaryota</taxon>
        <taxon>Metazoa</taxon>
        <taxon>Ecdysozoa</taxon>
        <taxon>Nematoda</taxon>
        <taxon>Chromadorea</taxon>
        <taxon>Rhabditida</taxon>
        <taxon>Spirurina</taxon>
        <taxon>Ascaridomorpha</taxon>
        <taxon>Ascaridoidea</taxon>
        <taxon>Ascarididae</taxon>
        <taxon>Ascaris</taxon>
    </lineage>
</organism>
<protein>
    <submittedName>
        <fullName evidence="7">L-fucose kinase</fullName>
    </submittedName>
</protein>
<dbReference type="GO" id="GO:0050201">
    <property type="term" value="F:fucokinase activity"/>
    <property type="evidence" value="ECO:0007669"/>
    <property type="project" value="TreeGrafter"/>
</dbReference>
<dbReference type="PRINTS" id="PR00959">
    <property type="entry name" value="MEVGALKINASE"/>
</dbReference>
<feature type="domain" description="GHMP kinase N-terminal" evidence="6">
    <location>
        <begin position="317"/>
        <end position="396"/>
    </location>
</feature>
<reference evidence="7" key="1">
    <citation type="journal article" date="2011" name="Genome Res.">
        <title>Deep small RNA sequencing from the nematode Ascaris reveals conservation, functional diversification, and novel developmental profiles.</title>
        <authorList>
            <person name="Wang J."/>
            <person name="Czech B."/>
            <person name="Crunk A."/>
            <person name="Wallace A."/>
            <person name="Mitreva M."/>
            <person name="Hannon G.J."/>
            <person name="Davis R.E."/>
        </authorList>
    </citation>
    <scope>NUCLEOTIDE SEQUENCE</scope>
</reference>
<dbReference type="SUPFAM" id="SSF55060">
    <property type="entry name" value="GHMP Kinase, C-terminal domain"/>
    <property type="match status" value="1"/>
</dbReference>
<dbReference type="EMBL" id="JI168405">
    <property type="protein sequence ID" value="ADY43173.1"/>
    <property type="molecule type" value="mRNA"/>
</dbReference>
<evidence type="ECO:0000256" key="1">
    <source>
        <dbReference type="ARBA" id="ARBA00022679"/>
    </source>
</evidence>
<feature type="transmembrane region" description="Helical" evidence="5">
    <location>
        <begin position="514"/>
        <end position="536"/>
    </location>
</feature>
<dbReference type="AlphaFoldDB" id="F1KZ69"/>
<accession>F1KZ69</accession>
<evidence type="ECO:0000256" key="4">
    <source>
        <dbReference type="ARBA" id="ARBA00022840"/>
    </source>
</evidence>
<dbReference type="Pfam" id="PF00288">
    <property type="entry name" value="GHMP_kinases_N"/>
    <property type="match status" value="1"/>
</dbReference>
<keyword evidence="2" id="KW-0547">Nucleotide-binding</keyword>
<dbReference type="InterPro" id="IPR020568">
    <property type="entry name" value="Ribosomal_Su5_D2-typ_SF"/>
</dbReference>
<evidence type="ECO:0000259" key="6">
    <source>
        <dbReference type="Pfam" id="PF00288"/>
    </source>
</evidence>
<dbReference type="Gene3D" id="3.30.230.120">
    <property type="match status" value="1"/>
</dbReference>